<feature type="transmembrane region" description="Helical" evidence="1">
    <location>
        <begin position="59"/>
        <end position="76"/>
    </location>
</feature>
<accession>A0ABR6Z1W1</accession>
<comment type="caution">
    <text evidence="2">The sequence shown here is derived from an EMBL/GenBank/DDBJ whole genome shotgun (WGS) entry which is preliminary data.</text>
</comment>
<name>A0ABR6Z1W1_9FIRM</name>
<evidence type="ECO:0000313" key="3">
    <source>
        <dbReference type="Proteomes" id="UP000622405"/>
    </source>
</evidence>
<dbReference type="Proteomes" id="UP000622405">
    <property type="component" value="Unassembled WGS sequence"/>
</dbReference>
<feature type="transmembrane region" description="Helical" evidence="1">
    <location>
        <begin position="174"/>
        <end position="197"/>
    </location>
</feature>
<dbReference type="EMBL" id="WJBE01000027">
    <property type="protein sequence ID" value="MBC3901450.1"/>
    <property type="molecule type" value="Genomic_DNA"/>
</dbReference>
<protein>
    <submittedName>
        <fullName evidence="2">Uncharacterized protein</fullName>
    </submittedName>
</protein>
<keyword evidence="1" id="KW-0472">Membrane</keyword>
<evidence type="ECO:0000256" key="1">
    <source>
        <dbReference type="SAM" id="Phobius"/>
    </source>
</evidence>
<feature type="transmembrane region" description="Helical" evidence="1">
    <location>
        <begin position="83"/>
        <end position="103"/>
    </location>
</feature>
<feature type="transmembrane region" description="Helical" evidence="1">
    <location>
        <begin position="109"/>
        <end position="129"/>
    </location>
</feature>
<feature type="transmembrane region" description="Helical" evidence="1">
    <location>
        <begin position="141"/>
        <end position="162"/>
    </location>
</feature>
<keyword evidence="3" id="KW-1185">Reference proteome</keyword>
<keyword evidence="1" id="KW-0812">Transmembrane</keyword>
<organism evidence="2 3">
    <name type="scientific">Acetobacterium malicum</name>
    <dbReference type="NCBI Taxonomy" id="52692"/>
    <lineage>
        <taxon>Bacteria</taxon>
        <taxon>Bacillati</taxon>
        <taxon>Bacillota</taxon>
        <taxon>Clostridia</taxon>
        <taxon>Eubacteriales</taxon>
        <taxon>Eubacteriaceae</taxon>
        <taxon>Acetobacterium</taxon>
    </lineage>
</organism>
<evidence type="ECO:0000313" key="2">
    <source>
        <dbReference type="EMBL" id="MBC3901450.1"/>
    </source>
</evidence>
<sequence length="276" mass="32299">MIAAVFSNRKTRSSAMGAVRAACSKYLMRPFIIMILYALSWTFLFSKTNFWEITYLKDISIWVLFVGVPICFGAVNRKVEANYFRNIIIGNLKFIVLIEFLFSTFTFNIYLELLMLPFITFIYLLEAVSNSDEALKPAKKIFSGLLAIIGFTVFGFTLKIAINDYKLLGVYETLVVFLIPIALSVLYLPIAYLFAIYAKYETIFMRVTWHKKWTNEKIRIRKRKIFKACNFSYSRLLLFEKEYVNKIYANISINEFNDLIENFNEQVKMNPWKVAL</sequence>
<keyword evidence="1" id="KW-1133">Transmembrane helix</keyword>
<reference evidence="2 3" key="1">
    <citation type="journal article" date="2020" name="mSystems">
        <title>Defining Genomic and Predicted Metabolic Features of the Acetobacterium Genus.</title>
        <authorList>
            <person name="Ross D.E."/>
            <person name="Marshall C.W."/>
            <person name="Gulliver D."/>
            <person name="May H.D."/>
            <person name="Norman R.S."/>
        </authorList>
    </citation>
    <scope>NUCLEOTIDE SEQUENCE [LARGE SCALE GENOMIC DNA]</scope>
    <source>
        <strain evidence="2 3">DSM 4132</strain>
    </source>
</reference>
<dbReference type="RefSeq" id="WP_186895501.1">
    <property type="nucleotide sequence ID" value="NZ_WJBE01000027.1"/>
</dbReference>
<feature type="transmembrane region" description="Helical" evidence="1">
    <location>
        <begin position="26"/>
        <end position="44"/>
    </location>
</feature>
<gene>
    <name evidence="2" type="ORF">GH811_17765</name>
</gene>
<proteinExistence type="predicted"/>